<dbReference type="SMART" id="SM00014">
    <property type="entry name" value="acidPPc"/>
    <property type="match status" value="1"/>
</dbReference>
<name>U3A5Y0_9EURY</name>
<protein>
    <recommendedName>
        <fullName evidence="2">Phosphatidic acid phosphatase type 2/haloperoxidase domain-containing protein</fullName>
    </recommendedName>
</protein>
<dbReference type="Proteomes" id="UP000016986">
    <property type="component" value="Unassembled WGS sequence"/>
</dbReference>
<feature type="transmembrane region" description="Helical" evidence="1">
    <location>
        <begin position="246"/>
        <end position="266"/>
    </location>
</feature>
<feature type="transmembrane region" description="Helical" evidence="1">
    <location>
        <begin position="195"/>
        <end position="214"/>
    </location>
</feature>
<evidence type="ECO:0000259" key="2">
    <source>
        <dbReference type="SMART" id="SM00014"/>
    </source>
</evidence>
<accession>U3A5Y0</accession>
<dbReference type="PANTHER" id="PTHR14969">
    <property type="entry name" value="SPHINGOSINE-1-PHOSPHATE PHOSPHOHYDROLASE"/>
    <property type="match status" value="1"/>
</dbReference>
<dbReference type="InterPro" id="IPR000326">
    <property type="entry name" value="PAP2/HPO"/>
</dbReference>
<dbReference type="EMBL" id="BATA01000046">
    <property type="protein sequence ID" value="GAD53069.1"/>
    <property type="molecule type" value="Genomic_DNA"/>
</dbReference>
<evidence type="ECO:0000256" key="1">
    <source>
        <dbReference type="SAM" id="Phobius"/>
    </source>
</evidence>
<dbReference type="OrthoDB" id="10182at2157"/>
<evidence type="ECO:0000313" key="3">
    <source>
        <dbReference type="EMBL" id="GAD53069.1"/>
    </source>
</evidence>
<dbReference type="Gene3D" id="1.20.144.10">
    <property type="entry name" value="Phosphatidic acid phosphatase type 2/haloperoxidase"/>
    <property type="match status" value="1"/>
</dbReference>
<feature type="transmembrane region" description="Helical" evidence="1">
    <location>
        <begin position="147"/>
        <end position="166"/>
    </location>
</feature>
<feature type="transmembrane region" description="Helical" evidence="1">
    <location>
        <begin position="56"/>
        <end position="77"/>
    </location>
</feature>
<reference evidence="3 4" key="1">
    <citation type="submission" date="2013-09" db="EMBL/GenBank/DDBJ databases">
        <title>Whole genome sequencing of Halarchaeum acidiphilum strain MH1-52-1.</title>
        <authorList>
            <person name="Shimane Y."/>
            <person name="Minegishi H."/>
            <person name="Nishi S."/>
            <person name="Echigo A."/>
            <person name="Shuto A."/>
            <person name="Konishi M."/>
            <person name="Ito T."/>
            <person name="Ohkuma M."/>
            <person name="Ohta Y."/>
            <person name="Nagano Y."/>
            <person name="Tsubouchi T."/>
            <person name="Mori K."/>
            <person name="Usui K."/>
            <person name="Kamekura M."/>
            <person name="Usami R."/>
            <person name="Takaki Y."/>
            <person name="Hatada Y."/>
        </authorList>
    </citation>
    <scope>NUCLEOTIDE SEQUENCE [LARGE SCALE GENOMIC DNA]</scope>
    <source>
        <strain evidence="3 4">JCM 16109</strain>
    </source>
</reference>
<dbReference type="SUPFAM" id="SSF48317">
    <property type="entry name" value="Acid phosphatase/Vanadium-dependent haloperoxidase"/>
    <property type="match status" value="1"/>
</dbReference>
<evidence type="ECO:0000313" key="4">
    <source>
        <dbReference type="Proteomes" id="UP000016986"/>
    </source>
</evidence>
<feature type="domain" description="Phosphatidic acid phosphatase type 2/haloperoxidase" evidence="2">
    <location>
        <begin position="57"/>
        <end position="164"/>
    </location>
</feature>
<gene>
    <name evidence="3" type="ORF">MBEHAL_1829</name>
</gene>
<dbReference type="eggNOG" id="arCOG03058">
    <property type="taxonomic scope" value="Archaea"/>
</dbReference>
<sequence>MRGVGLTRALTDVVPSAAVPLLSLLTQLGDAWFVVAAVATVHWLGPRSDLLSERDAARYVALGFAIFGTVVGAKAVFALPRPPESVALVAADGYGFPSGHAVAASALYGGAAALLRRPRRRVRWCVGAALVALVAGIRLLLGVHYLVDVLAGVAVGAALVLVVLALTRRRLVPGYAVTAALGVLAPILAGPTVEALAAAGLGVGSLLGSIAVANRPREEPGTVWLLVGYVVCGGLGIAALKAPLPWYGVAITSGIAGAGIVLVPVTRSVRRRIRSR</sequence>
<feature type="transmembrane region" description="Helical" evidence="1">
    <location>
        <begin position="20"/>
        <end position="44"/>
    </location>
</feature>
<feature type="transmembrane region" description="Helical" evidence="1">
    <location>
        <begin position="221"/>
        <end position="240"/>
    </location>
</feature>
<comment type="caution">
    <text evidence="3">The sequence shown here is derived from an EMBL/GenBank/DDBJ whole genome shotgun (WGS) entry which is preliminary data.</text>
</comment>
<proteinExistence type="predicted"/>
<dbReference type="PANTHER" id="PTHR14969:SF13">
    <property type="entry name" value="AT30094P"/>
    <property type="match status" value="1"/>
</dbReference>
<feature type="transmembrane region" description="Helical" evidence="1">
    <location>
        <begin position="97"/>
        <end position="115"/>
    </location>
</feature>
<keyword evidence="1" id="KW-0472">Membrane</keyword>
<dbReference type="RefSeq" id="WP_021780398.1">
    <property type="nucleotide sequence ID" value="NZ_BATA01000046.1"/>
</dbReference>
<feature type="transmembrane region" description="Helical" evidence="1">
    <location>
        <begin position="171"/>
        <end position="189"/>
    </location>
</feature>
<feature type="transmembrane region" description="Helical" evidence="1">
    <location>
        <begin position="122"/>
        <end position="141"/>
    </location>
</feature>
<keyword evidence="1" id="KW-1133">Transmembrane helix</keyword>
<dbReference type="InterPro" id="IPR036938">
    <property type="entry name" value="PAP2/HPO_sf"/>
</dbReference>
<dbReference type="AlphaFoldDB" id="U3A5Y0"/>
<organism evidence="3 4">
    <name type="scientific">Halarchaeum acidiphilum MH1-52-1</name>
    <dbReference type="NCBI Taxonomy" id="1261545"/>
    <lineage>
        <taxon>Archaea</taxon>
        <taxon>Methanobacteriati</taxon>
        <taxon>Methanobacteriota</taxon>
        <taxon>Stenosarchaea group</taxon>
        <taxon>Halobacteria</taxon>
        <taxon>Halobacteriales</taxon>
        <taxon>Halobacteriaceae</taxon>
    </lineage>
</organism>
<keyword evidence="4" id="KW-1185">Reference proteome</keyword>
<keyword evidence="1" id="KW-0812">Transmembrane</keyword>
<dbReference type="Pfam" id="PF01569">
    <property type="entry name" value="PAP2"/>
    <property type="match status" value="1"/>
</dbReference>